<dbReference type="AlphaFoldDB" id="G4QBQ8"/>
<dbReference type="InterPro" id="IPR016166">
    <property type="entry name" value="FAD-bd_PCMH"/>
</dbReference>
<dbReference type="InterPro" id="IPR036318">
    <property type="entry name" value="FAD-bd_PCMH-like_sf"/>
</dbReference>
<dbReference type="Proteomes" id="UP000009284">
    <property type="component" value="Chromosome"/>
</dbReference>
<evidence type="ECO:0000259" key="6">
    <source>
        <dbReference type="PROSITE" id="PS51387"/>
    </source>
</evidence>
<dbReference type="Pfam" id="PF01565">
    <property type="entry name" value="FAD_binding_4"/>
    <property type="match status" value="1"/>
</dbReference>
<dbReference type="Gene3D" id="3.30.43.10">
    <property type="entry name" value="Uridine Diphospho-n-acetylenolpyruvylglucosamine Reductase, domain 2"/>
    <property type="match status" value="1"/>
</dbReference>
<dbReference type="EMBL" id="CP003059">
    <property type="protein sequence ID" value="AEP37253.1"/>
    <property type="molecule type" value="Genomic_DNA"/>
</dbReference>
<keyword evidence="5" id="KW-0560">Oxidoreductase</keyword>
<reference key="1">
    <citation type="submission" date="2011-09" db="EMBL/GenBank/DDBJ databases">
        <title>Genomic characterization of the Taylorella genus.</title>
        <authorList>
            <person name="Hebert L."/>
            <person name="Moumen B."/>
            <person name="Pons N."/>
            <person name="Duquesne F."/>
            <person name="Breuil M.-F."/>
            <person name="Goux D."/>
            <person name="Batto J.-M."/>
            <person name="Renault P."/>
            <person name="Laugier C."/>
            <person name="Petry S."/>
        </authorList>
    </citation>
    <scope>NUCLEOTIDE SEQUENCE</scope>
    <source>
        <strain>MCE3</strain>
    </source>
</reference>
<dbReference type="Gene3D" id="1.10.45.10">
    <property type="entry name" value="Vanillyl-alcohol Oxidase, Chain A, domain 4"/>
    <property type="match status" value="1"/>
</dbReference>
<dbReference type="GO" id="GO:0022904">
    <property type="term" value="P:respiratory electron transport chain"/>
    <property type="evidence" value="ECO:0007669"/>
    <property type="project" value="TreeGrafter"/>
</dbReference>
<dbReference type="SUPFAM" id="SSF56176">
    <property type="entry name" value="FAD-binding/transporter-associated domain-like"/>
    <property type="match status" value="1"/>
</dbReference>
<accession>G4QBQ8</accession>
<keyword evidence="8" id="KW-1185">Reference proteome</keyword>
<evidence type="ECO:0000256" key="4">
    <source>
        <dbReference type="ARBA" id="ARBA00022827"/>
    </source>
</evidence>
<reference evidence="7 8" key="2">
    <citation type="journal article" date="2012" name="PLoS ONE">
        <title>Genomic characterization of the taylorella genus.</title>
        <authorList>
            <person name="Hebert L."/>
            <person name="Moumen B."/>
            <person name="Pons N."/>
            <person name="Duquesne F."/>
            <person name="Breuil M.F."/>
            <person name="Goux D."/>
            <person name="Batto J.M."/>
            <person name="Laugier C."/>
            <person name="Renault P."/>
            <person name="Petry S."/>
        </authorList>
    </citation>
    <scope>NUCLEOTIDE SEQUENCE [LARGE SCALE GENOMIC DNA]</scope>
    <source>
        <strain evidence="7 8">MCE3</strain>
    </source>
</reference>
<dbReference type="STRING" id="1008459.TASI_1515"/>
<dbReference type="PROSITE" id="PS51387">
    <property type="entry name" value="FAD_PCMH"/>
    <property type="match status" value="1"/>
</dbReference>
<feature type="domain" description="FAD-binding PCMH-type" evidence="6">
    <location>
        <begin position="34"/>
        <end position="213"/>
    </location>
</feature>
<dbReference type="Gene3D" id="3.30.465.10">
    <property type="match status" value="1"/>
</dbReference>
<organism evidence="7 8">
    <name type="scientific">Taylorella asinigenitalis (strain MCE3)</name>
    <dbReference type="NCBI Taxonomy" id="1008459"/>
    <lineage>
        <taxon>Bacteria</taxon>
        <taxon>Pseudomonadati</taxon>
        <taxon>Pseudomonadota</taxon>
        <taxon>Betaproteobacteria</taxon>
        <taxon>Burkholderiales</taxon>
        <taxon>Alcaligenaceae</taxon>
        <taxon>Taylorella</taxon>
    </lineage>
</organism>
<dbReference type="Gene3D" id="3.30.70.2740">
    <property type="match status" value="1"/>
</dbReference>
<sequence length="455" mass="50505">MSDTLPHIESLAHIDNITDASLLEKYSSDASGYPEASPSIVYRPRSTEEVVHIVKHCHQNNTPFTVQGGLTGLAAGAVPNEGDVVISFEKMDKIEEIDNVGGTALVQAGVILENLQKAVLDKGWYFPLDLGARGSCFVGGNIATNAGGNKVFRYGTMRELTLGLEVVLPDGTLLDMTYSMIKNNTGLDLKHLFIGSEGRYGIVTRAVLRLFPKPAHKHNALVALENFQSVTKLLTKTRAALAEIASFEVMWLDYLSMSAQLQGIKVPFDGAYPLYVLMEVEGSRDDLNDRFHEYLEAIIEEGLAVDALVPQSESQSEELWKIRDGIGYCMRKLGVVVNFDIGLPIKYMQEFYEKWVDIAGQKYPDMVNLIFGHVGDGNLHVTTGNITEADIIPIETMMYEIIKPMRGSITAEHGIGRIKKDFLTYTRDPDQIEVMKMIKNTINSKDLLNRSRVID</sequence>
<dbReference type="RefSeq" id="WP_014112145.1">
    <property type="nucleotide sequence ID" value="NC_016043.1"/>
</dbReference>
<dbReference type="InterPro" id="IPR016169">
    <property type="entry name" value="FAD-bd_PCMH_sub2"/>
</dbReference>
<dbReference type="Pfam" id="PF02913">
    <property type="entry name" value="FAD-oxidase_C"/>
    <property type="match status" value="1"/>
</dbReference>
<evidence type="ECO:0000256" key="5">
    <source>
        <dbReference type="ARBA" id="ARBA00023002"/>
    </source>
</evidence>
<dbReference type="HOGENOM" id="CLU_017779_4_1_4"/>
<proteinExistence type="inferred from homology"/>
<dbReference type="InterPro" id="IPR016167">
    <property type="entry name" value="FAD-bd_PCMH_sub1"/>
</dbReference>
<dbReference type="InterPro" id="IPR006094">
    <property type="entry name" value="Oxid_FAD_bind_N"/>
</dbReference>
<dbReference type="OrthoDB" id="8522822at2"/>
<dbReference type="SUPFAM" id="SSF55103">
    <property type="entry name" value="FAD-linked oxidases, C-terminal domain"/>
    <property type="match status" value="1"/>
</dbReference>
<dbReference type="Gene3D" id="3.30.70.2190">
    <property type="match status" value="1"/>
</dbReference>
<dbReference type="InterPro" id="IPR016171">
    <property type="entry name" value="Vanillyl_alc_oxidase_C-sub2"/>
</dbReference>
<dbReference type="InterPro" id="IPR051264">
    <property type="entry name" value="FAD-oxidored/transferase_4"/>
</dbReference>
<dbReference type="InterPro" id="IPR004113">
    <property type="entry name" value="FAD-bd_oxidored_4_C"/>
</dbReference>
<dbReference type="GO" id="GO:0016491">
    <property type="term" value="F:oxidoreductase activity"/>
    <property type="evidence" value="ECO:0007669"/>
    <property type="project" value="UniProtKB-KW"/>
</dbReference>
<keyword evidence="3" id="KW-0285">Flavoprotein</keyword>
<gene>
    <name evidence="7" type="ordered locus">TASI_1515</name>
</gene>
<dbReference type="InterPro" id="IPR016164">
    <property type="entry name" value="FAD-linked_Oxase-like_C"/>
</dbReference>
<evidence type="ECO:0000256" key="1">
    <source>
        <dbReference type="ARBA" id="ARBA00001974"/>
    </source>
</evidence>
<name>G4QBQ8_TAYAM</name>
<dbReference type="GO" id="GO:0071949">
    <property type="term" value="F:FAD binding"/>
    <property type="evidence" value="ECO:0007669"/>
    <property type="project" value="InterPro"/>
</dbReference>
<dbReference type="PANTHER" id="PTHR43716">
    <property type="entry name" value="D-2-HYDROXYGLUTARATE DEHYDROGENASE, MITOCHONDRIAL"/>
    <property type="match status" value="1"/>
</dbReference>
<dbReference type="PANTHER" id="PTHR43716:SF1">
    <property type="entry name" value="D-2-HYDROXYGLUTARATE DEHYDROGENASE, MITOCHONDRIAL"/>
    <property type="match status" value="1"/>
</dbReference>
<evidence type="ECO:0000313" key="7">
    <source>
        <dbReference type="EMBL" id="AEP37253.1"/>
    </source>
</evidence>
<evidence type="ECO:0000256" key="2">
    <source>
        <dbReference type="ARBA" id="ARBA00008000"/>
    </source>
</evidence>
<comment type="similarity">
    <text evidence="2">Belongs to the FAD-binding oxidoreductase/transferase type 4 family.</text>
</comment>
<dbReference type="KEGG" id="tas:TASI_1515"/>
<evidence type="ECO:0000256" key="3">
    <source>
        <dbReference type="ARBA" id="ARBA00022630"/>
    </source>
</evidence>
<dbReference type="eggNOG" id="COG0277">
    <property type="taxonomic scope" value="Bacteria"/>
</dbReference>
<protein>
    <submittedName>
        <fullName evidence="7">D-2-hydroxyglutarate dehydrogenase</fullName>
    </submittedName>
</protein>
<comment type="cofactor">
    <cofactor evidence="1">
        <name>FAD</name>
        <dbReference type="ChEBI" id="CHEBI:57692"/>
    </cofactor>
</comment>
<evidence type="ECO:0000313" key="8">
    <source>
        <dbReference type="Proteomes" id="UP000009284"/>
    </source>
</evidence>
<keyword evidence="4" id="KW-0274">FAD</keyword>